<organism evidence="4 5">
    <name type="scientific">Robiginitalea aurantiaca</name>
    <dbReference type="NCBI Taxonomy" id="3056915"/>
    <lineage>
        <taxon>Bacteria</taxon>
        <taxon>Pseudomonadati</taxon>
        <taxon>Bacteroidota</taxon>
        <taxon>Flavobacteriia</taxon>
        <taxon>Flavobacteriales</taxon>
        <taxon>Flavobacteriaceae</taxon>
        <taxon>Robiginitalea</taxon>
    </lineage>
</organism>
<sequence>MKVLITGATGLVGKELVTQLRKKGMGVHYLTTSRAKIRDEGDVKGFFWDPAAAYIDPASFEGVKCIINLAGATISRRWTASYKKQIQQSRTDSLNTLKGGLNALDSHEVEYVLSASAIGIYPDSVTDLYTEQSEISGQGFLAETVQLWESAALEFETMGLPLGIMRIGLVLSKKGGALPEIVKPVRLGVGAPLGSGQQWQSWIHLEDLASMMIFSLEERLEGIYNAVAPNPVTNQKLTQEIARILGKPLWLPKVPSWVLSAVFGEMSNLLLASQRVSSEKIAMEGFKFTYHNVHQALENLLTP</sequence>
<dbReference type="Proteomes" id="UP001174839">
    <property type="component" value="Unassembled WGS sequence"/>
</dbReference>
<dbReference type="SUPFAM" id="SSF51735">
    <property type="entry name" value="NAD(P)-binding Rossmann-fold domains"/>
    <property type="match status" value="1"/>
</dbReference>
<evidence type="ECO:0000313" key="4">
    <source>
        <dbReference type="EMBL" id="MDM9630846.1"/>
    </source>
</evidence>
<comment type="similarity">
    <text evidence="1">Belongs to the NAD(P)-dependent epimerase/dehydratase family. SDR39U1 subfamily.</text>
</comment>
<dbReference type="PANTHER" id="PTHR11092">
    <property type="entry name" value="SUGAR NUCLEOTIDE EPIMERASE RELATED"/>
    <property type="match status" value="1"/>
</dbReference>
<evidence type="ECO:0000256" key="1">
    <source>
        <dbReference type="ARBA" id="ARBA00009353"/>
    </source>
</evidence>
<dbReference type="RefSeq" id="WP_289724210.1">
    <property type="nucleotide sequence ID" value="NZ_JAUDUY010000002.1"/>
</dbReference>
<evidence type="ECO:0000313" key="5">
    <source>
        <dbReference type="Proteomes" id="UP001174839"/>
    </source>
</evidence>
<feature type="domain" description="NAD-dependent epimerase/dehydratase" evidence="2">
    <location>
        <begin position="3"/>
        <end position="225"/>
    </location>
</feature>
<dbReference type="Gene3D" id="3.40.50.720">
    <property type="entry name" value="NAD(P)-binding Rossmann-like Domain"/>
    <property type="match status" value="1"/>
</dbReference>
<reference evidence="4" key="1">
    <citation type="submission" date="2023-06" db="EMBL/GenBank/DDBJ databases">
        <title>Robiginitalea aurantiacus sp. nov. and Algoriphagus sediminis sp. nov., isolated from coastal sediment.</title>
        <authorList>
            <person name="Zhou Z.Y."/>
            <person name="An J."/>
            <person name="Jia Y.W."/>
            <person name="Du Z.J."/>
        </authorList>
    </citation>
    <scope>NUCLEOTIDE SEQUENCE</scope>
    <source>
        <strain evidence="4">M39</strain>
    </source>
</reference>
<dbReference type="NCBIfam" id="TIGR01777">
    <property type="entry name" value="yfcH"/>
    <property type="match status" value="1"/>
</dbReference>
<gene>
    <name evidence="4" type="ORF">QU605_05155</name>
</gene>
<dbReference type="InterPro" id="IPR010099">
    <property type="entry name" value="SDR39U1"/>
</dbReference>
<accession>A0ABT7WD52</accession>
<dbReference type="InterPro" id="IPR036291">
    <property type="entry name" value="NAD(P)-bd_dom_sf"/>
</dbReference>
<protein>
    <submittedName>
        <fullName evidence="4">TIGR01777 family oxidoreductase</fullName>
    </submittedName>
</protein>
<dbReference type="InterPro" id="IPR013549">
    <property type="entry name" value="DUF1731"/>
</dbReference>
<dbReference type="EMBL" id="JAUDUY010000002">
    <property type="protein sequence ID" value="MDM9630846.1"/>
    <property type="molecule type" value="Genomic_DNA"/>
</dbReference>
<evidence type="ECO:0000259" key="3">
    <source>
        <dbReference type="Pfam" id="PF08338"/>
    </source>
</evidence>
<dbReference type="Pfam" id="PF08338">
    <property type="entry name" value="DUF1731"/>
    <property type="match status" value="1"/>
</dbReference>
<name>A0ABT7WD52_9FLAO</name>
<evidence type="ECO:0000259" key="2">
    <source>
        <dbReference type="Pfam" id="PF01370"/>
    </source>
</evidence>
<dbReference type="PANTHER" id="PTHR11092:SF0">
    <property type="entry name" value="EPIMERASE FAMILY PROTEIN SDR39U1"/>
    <property type="match status" value="1"/>
</dbReference>
<dbReference type="Pfam" id="PF01370">
    <property type="entry name" value="Epimerase"/>
    <property type="match status" value="1"/>
</dbReference>
<feature type="domain" description="DUF1731" evidence="3">
    <location>
        <begin position="254"/>
        <end position="300"/>
    </location>
</feature>
<dbReference type="InterPro" id="IPR001509">
    <property type="entry name" value="Epimerase_deHydtase"/>
</dbReference>
<comment type="caution">
    <text evidence="4">The sequence shown here is derived from an EMBL/GenBank/DDBJ whole genome shotgun (WGS) entry which is preliminary data.</text>
</comment>
<keyword evidence="5" id="KW-1185">Reference proteome</keyword>
<proteinExistence type="inferred from homology"/>